<dbReference type="EMBL" id="JAFJYH010000354">
    <property type="protein sequence ID" value="KAG4412785.1"/>
    <property type="molecule type" value="Genomic_DNA"/>
</dbReference>
<dbReference type="AlphaFoldDB" id="A0A8H7T1D2"/>
<evidence type="ECO:0000313" key="2">
    <source>
        <dbReference type="EMBL" id="KAG4412785.1"/>
    </source>
</evidence>
<evidence type="ECO:0000256" key="1">
    <source>
        <dbReference type="SAM" id="MobiDB-lite"/>
    </source>
</evidence>
<gene>
    <name evidence="2" type="ORF">IFR04_014076</name>
</gene>
<sequence>MSARLPQSASSGRPGWCQVCSHQNNEHNFYQCEAWVGGGRKKKGGSKATRCPNEFSICQSPAHDGYTVCGKCHDHPGGGPGGSEPGGWMKSPDQDDNGGGSSGEYWTWDPKINKYKHKESDGSYTYTDPA</sequence>
<dbReference type="OrthoDB" id="4505438at2759"/>
<accession>A0A8H7T1D2</accession>
<proteinExistence type="predicted"/>
<evidence type="ECO:0000313" key="3">
    <source>
        <dbReference type="Proteomes" id="UP000664132"/>
    </source>
</evidence>
<name>A0A8H7T1D2_9HELO</name>
<protein>
    <submittedName>
        <fullName evidence="2">Uncharacterized protein</fullName>
    </submittedName>
</protein>
<reference evidence="2" key="1">
    <citation type="submission" date="2021-02" db="EMBL/GenBank/DDBJ databases">
        <title>Genome sequence Cadophora malorum strain M34.</title>
        <authorList>
            <person name="Stefanovic E."/>
            <person name="Vu D."/>
            <person name="Scully C."/>
            <person name="Dijksterhuis J."/>
            <person name="Roader J."/>
            <person name="Houbraken J."/>
        </authorList>
    </citation>
    <scope>NUCLEOTIDE SEQUENCE</scope>
    <source>
        <strain evidence="2">M34</strain>
    </source>
</reference>
<organism evidence="2 3">
    <name type="scientific">Cadophora malorum</name>
    <dbReference type="NCBI Taxonomy" id="108018"/>
    <lineage>
        <taxon>Eukaryota</taxon>
        <taxon>Fungi</taxon>
        <taxon>Dikarya</taxon>
        <taxon>Ascomycota</taxon>
        <taxon>Pezizomycotina</taxon>
        <taxon>Leotiomycetes</taxon>
        <taxon>Helotiales</taxon>
        <taxon>Ploettnerulaceae</taxon>
        <taxon>Cadophora</taxon>
    </lineage>
</organism>
<comment type="caution">
    <text evidence="2">The sequence shown here is derived from an EMBL/GenBank/DDBJ whole genome shotgun (WGS) entry which is preliminary data.</text>
</comment>
<feature type="region of interest" description="Disordered" evidence="1">
    <location>
        <begin position="74"/>
        <end position="108"/>
    </location>
</feature>
<keyword evidence="3" id="KW-1185">Reference proteome</keyword>
<dbReference type="Proteomes" id="UP000664132">
    <property type="component" value="Unassembled WGS sequence"/>
</dbReference>